<keyword evidence="1" id="KW-0472">Membrane</keyword>
<keyword evidence="3" id="KW-1185">Reference proteome</keyword>
<evidence type="ECO:0000313" key="3">
    <source>
        <dbReference type="Proteomes" id="UP000807469"/>
    </source>
</evidence>
<dbReference type="EMBL" id="MU155286">
    <property type="protein sequence ID" value="KAF9476649.1"/>
    <property type="molecule type" value="Genomic_DNA"/>
</dbReference>
<dbReference type="Proteomes" id="UP000807469">
    <property type="component" value="Unassembled WGS sequence"/>
</dbReference>
<evidence type="ECO:0000256" key="1">
    <source>
        <dbReference type="SAM" id="Phobius"/>
    </source>
</evidence>
<comment type="caution">
    <text evidence="2">The sequence shown here is derived from an EMBL/GenBank/DDBJ whole genome shotgun (WGS) entry which is preliminary data.</text>
</comment>
<keyword evidence="1" id="KW-0812">Transmembrane</keyword>
<feature type="transmembrane region" description="Helical" evidence="1">
    <location>
        <begin position="35"/>
        <end position="59"/>
    </location>
</feature>
<evidence type="ECO:0000313" key="2">
    <source>
        <dbReference type="EMBL" id="KAF9476649.1"/>
    </source>
</evidence>
<reference evidence="2" key="1">
    <citation type="submission" date="2020-11" db="EMBL/GenBank/DDBJ databases">
        <authorList>
            <consortium name="DOE Joint Genome Institute"/>
            <person name="Ahrendt S."/>
            <person name="Riley R."/>
            <person name="Andreopoulos W."/>
            <person name="Labutti K."/>
            <person name="Pangilinan J."/>
            <person name="Ruiz-Duenas F.J."/>
            <person name="Barrasa J.M."/>
            <person name="Sanchez-Garcia M."/>
            <person name="Camarero S."/>
            <person name="Miyauchi S."/>
            <person name="Serrano A."/>
            <person name="Linde D."/>
            <person name="Babiker R."/>
            <person name="Drula E."/>
            <person name="Ayuso-Fernandez I."/>
            <person name="Pacheco R."/>
            <person name="Padilla G."/>
            <person name="Ferreira P."/>
            <person name="Barriuso J."/>
            <person name="Kellner H."/>
            <person name="Castanera R."/>
            <person name="Alfaro M."/>
            <person name="Ramirez L."/>
            <person name="Pisabarro A.G."/>
            <person name="Kuo A."/>
            <person name="Tritt A."/>
            <person name="Lipzen A."/>
            <person name="He G."/>
            <person name="Yan M."/>
            <person name="Ng V."/>
            <person name="Cullen D."/>
            <person name="Martin F."/>
            <person name="Rosso M.-N."/>
            <person name="Henrissat B."/>
            <person name="Hibbett D."/>
            <person name="Martinez A.T."/>
            <person name="Grigoriev I.V."/>
        </authorList>
    </citation>
    <scope>NUCLEOTIDE SEQUENCE</scope>
    <source>
        <strain evidence="2">CIRM-BRFM 674</strain>
    </source>
</reference>
<sequence length="149" mass="17031">MALPRFRFSVFPILARPFACPYRFCAVYSFGMYGLLFIVCFSFDSVSFFRHVISLCRFGHTYGGFSWRRLHRGTRRAARYERCVLVLSFPLSINFLFLSQSLPSCSNLALSSNPRINFTDSLFHTSISPNPHPSIHPSINPFPIPSIVP</sequence>
<organism evidence="2 3">
    <name type="scientific">Pholiota conissans</name>
    <dbReference type="NCBI Taxonomy" id="109636"/>
    <lineage>
        <taxon>Eukaryota</taxon>
        <taxon>Fungi</taxon>
        <taxon>Dikarya</taxon>
        <taxon>Basidiomycota</taxon>
        <taxon>Agaricomycotina</taxon>
        <taxon>Agaricomycetes</taxon>
        <taxon>Agaricomycetidae</taxon>
        <taxon>Agaricales</taxon>
        <taxon>Agaricineae</taxon>
        <taxon>Strophariaceae</taxon>
        <taxon>Pholiota</taxon>
    </lineage>
</organism>
<gene>
    <name evidence="2" type="ORF">BDN70DRAFT_156733</name>
</gene>
<proteinExistence type="predicted"/>
<keyword evidence="1" id="KW-1133">Transmembrane helix</keyword>
<accession>A0A9P6CXU7</accession>
<protein>
    <submittedName>
        <fullName evidence="2">Uncharacterized protein</fullName>
    </submittedName>
</protein>
<dbReference type="AlphaFoldDB" id="A0A9P6CXU7"/>
<name>A0A9P6CXU7_9AGAR</name>